<dbReference type="PROSITE" id="PS51304">
    <property type="entry name" value="GALECTIN"/>
    <property type="match status" value="1"/>
</dbReference>
<dbReference type="Gene3D" id="2.60.120.200">
    <property type="match status" value="1"/>
</dbReference>
<reference evidence="4" key="1">
    <citation type="submission" date="2015-07" db="EMBL/GenBank/DDBJ databases">
        <title>MeaNS - Measles Nucleotide Surveillance Program.</title>
        <authorList>
            <person name="Tran T."/>
            <person name="Druce J."/>
        </authorList>
    </citation>
    <scope>NUCLEOTIDE SEQUENCE</scope>
    <source>
        <strain evidence="4">UCB-OBI-ISO-001</strain>
        <tissue evidence="4">Gonad</tissue>
    </source>
</reference>
<dbReference type="OrthoDB" id="6147920at2759"/>
<organism evidence="4">
    <name type="scientific">Octopus bimaculoides</name>
    <name type="common">California two-spotted octopus</name>
    <dbReference type="NCBI Taxonomy" id="37653"/>
    <lineage>
        <taxon>Eukaryota</taxon>
        <taxon>Metazoa</taxon>
        <taxon>Spiralia</taxon>
        <taxon>Lophotrochozoa</taxon>
        <taxon>Mollusca</taxon>
        <taxon>Cephalopoda</taxon>
        <taxon>Coleoidea</taxon>
        <taxon>Octopodiformes</taxon>
        <taxon>Octopoda</taxon>
        <taxon>Incirrata</taxon>
        <taxon>Octopodidae</taxon>
        <taxon>Octopus</taxon>
    </lineage>
</organism>
<dbReference type="PANTHER" id="PTHR11346">
    <property type="entry name" value="GALECTIN"/>
    <property type="match status" value="1"/>
</dbReference>
<evidence type="ECO:0000313" key="4">
    <source>
        <dbReference type="EMBL" id="KOF68802.1"/>
    </source>
</evidence>
<dbReference type="SMART" id="SM00908">
    <property type="entry name" value="Gal-bind_lectin"/>
    <property type="match status" value="1"/>
</dbReference>
<proteinExistence type="predicted"/>
<dbReference type="SUPFAM" id="SSF49899">
    <property type="entry name" value="Concanavalin A-like lectins/glucanases"/>
    <property type="match status" value="1"/>
</dbReference>
<dbReference type="InterPro" id="IPR013320">
    <property type="entry name" value="ConA-like_dom_sf"/>
</dbReference>
<sequence length="250" mass="28674">MFSCNNNILTFNHHISYCSSLILYSVHFIVSVPTLDKIDYDDFYNYFLNCFQCIPYVGEIPGGLQCGTLITIQGQTSHHHSRFSINFCSSPISEPLPDTILHVDLRFNDFCIVRNSLYWGSWGSEERDGCFPLRKGELFEAVILAENNGFKIAFNGKHFAYFARRYPLCLGRFLIIKGHVHINFIRIGKNKPLPTPPIPPSYPVPKCLQSPKVPLLVSLPDTYNRNILVTGYPSSQYPERYNFLLFIHIV</sequence>
<evidence type="ECO:0000256" key="2">
    <source>
        <dbReference type="RuleBase" id="RU102079"/>
    </source>
</evidence>
<dbReference type="EMBL" id="KQ425961">
    <property type="protein sequence ID" value="KOF68802.1"/>
    <property type="molecule type" value="Genomic_DNA"/>
</dbReference>
<dbReference type="InterPro" id="IPR044156">
    <property type="entry name" value="Galectin-like"/>
</dbReference>
<accession>A0A0L8FVV4</accession>
<name>A0A0L8FVV4_OCTBM</name>
<keyword evidence="1 2" id="KW-0430">Lectin</keyword>
<dbReference type="PANTHER" id="PTHR11346:SF176">
    <property type="entry name" value="32 KDA BETA-GALACTOSIDE-BINDING LECTIN LEC-3"/>
    <property type="match status" value="1"/>
</dbReference>
<dbReference type="InterPro" id="IPR001079">
    <property type="entry name" value="Galectin_CRD"/>
</dbReference>
<dbReference type="Pfam" id="PF00337">
    <property type="entry name" value="Gal-bind_lectin"/>
    <property type="match status" value="1"/>
</dbReference>
<evidence type="ECO:0000259" key="3">
    <source>
        <dbReference type="PROSITE" id="PS51304"/>
    </source>
</evidence>
<feature type="domain" description="Galectin" evidence="3">
    <location>
        <begin position="56"/>
        <end position="188"/>
    </location>
</feature>
<dbReference type="AlphaFoldDB" id="A0A0L8FVV4"/>
<protein>
    <recommendedName>
        <fullName evidence="2">Galectin</fullName>
    </recommendedName>
</protein>
<evidence type="ECO:0000256" key="1">
    <source>
        <dbReference type="ARBA" id="ARBA00022734"/>
    </source>
</evidence>
<dbReference type="CDD" id="cd00070">
    <property type="entry name" value="GLECT"/>
    <property type="match status" value="1"/>
</dbReference>
<dbReference type="SMART" id="SM00276">
    <property type="entry name" value="GLECT"/>
    <property type="match status" value="1"/>
</dbReference>
<dbReference type="GO" id="GO:0030246">
    <property type="term" value="F:carbohydrate binding"/>
    <property type="evidence" value="ECO:0007669"/>
    <property type="project" value="UniProtKB-UniRule"/>
</dbReference>
<gene>
    <name evidence="4" type="ORF">OCBIM_22006499mg</name>
</gene>